<name>A0AAV7I189_COTGL</name>
<dbReference type="EMBL" id="JAHXZJ010002610">
    <property type="protein sequence ID" value="KAH0537963.1"/>
    <property type="molecule type" value="Genomic_DNA"/>
</dbReference>
<evidence type="ECO:0000313" key="1">
    <source>
        <dbReference type="EMBL" id="KAH0537963.1"/>
    </source>
</evidence>
<reference evidence="1 2" key="1">
    <citation type="journal article" date="2021" name="J. Hered.">
        <title>A chromosome-level genome assembly of the parasitoid wasp, Cotesia glomerata (Hymenoptera: Braconidae).</title>
        <authorList>
            <person name="Pinto B.J."/>
            <person name="Weis J.J."/>
            <person name="Gamble T."/>
            <person name="Ode P.J."/>
            <person name="Paul R."/>
            <person name="Zaspel J.M."/>
        </authorList>
    </citation>
    <scope>NUCLEOTIDE SEQUENCE [LARGE SCALE GENOMIC DNA]</scope>
    <source>
        <strain evidence="1">CgM1</strain>
    </source>
</reference>
<gene>
    <name evidence="1" type="ORF">KQX54_001970</name>
</gene>
<comment type="caution">
    <text evidence="1">The sequence shown here is derived from an EMBL/GenBank/DDBJ whole genome shotgun (WGS) entry which is preliminary data.</text>
</comment>
<keyword evidence="2" id="KW-1185">Reference proteome</keyword>
<dbReference type="AlphaFoldDB" id="A0AAV7I189"/>
<protein>
    <submittedName>
        <fullName evidence="1">Uncharacterized protein</fullName>
    </submittedName>
</protein>
<accession>A0AAV7I189</accession>
<organism evidence="1 2">
    <name type="scientific">Cotesia glomerata</name>
    <name type="common">Lepidopteran parasitic wasp</name>
    <name type="synonym">Apanteles glomeratus</name>
    <dbReference type="NCBI Taxonomy" id="32391"/>
    <lineage>
        <taxon>Eukaryota</taxon>
        <taxon>Metazoa</taxon>
        <taxon>Ecdysozoa</taxon>
        <taxon>Arthropoda</taxon>
        <taxon>Hexapoda</taxon>
        <taxon>Insecta</taxon>
        <taxon>Pterygota</taxon>
        <taxon>Neoptera</taxon>
        <taxon>Endopterygota</taxon>
        <taxon>Hymenoptera</taxon>
        <taxon>Apocrita</taxon>
        <taxon>Ichneumonoidea</taxon>
        <taxon>Braconidae</taxon>
        <taxon>Microgastrinae</taxon>
        <taxon>Cotesia</taxon>
    </lineage>
</organism>
<dbReference type="Proteomes" id="UP000826195">
    <property type="component" value="Unassembled WGS sequence"/>
</dbReference>
<sequence>MCESKIFLDSIADVTDFVADKCPICFISQPQPESITKILQNINEKLGLIKDVKIKENYVNLEKRVAAVENASAVSSEVDHNSNSVKLIQSIEV</sequence>
<proteinExistence type="predicted"/>
<evidence type="ECO:0000313" key="2">
    <source>
        <dbReference type="Proteomes" id="UP000826195"/>
    </source>
</evidence>